<protein>
    <submittedName>
        <fullName evidence="1">Uncharacterized protein</fullName>
    </submittedName>
</protein>
<keyword evidence="2" id="KW-1185">Reference proteome</keyword>
<organism evidence="1 2">
    <name type="scientific">Fusarium falciforme</name>
    <dbReference type="NCBI Taxonomy" id="195108"/>
    <lineage>
        <taxon>Eukaryota</taxon>
        <taxon>Fungi</taxon>
        <taxon>Dikarya</taxon>
        <taxon>Ascomycota</taxon>
        <taxon>Pezizomycotina</taxon>
        <taxon>Sordariomycetes</taxon>
        <taxon>Hypocreomycetidae</taxon>
        <taxon>Hypocreales</taxon>
        <taxon>Nectriaceae</taxon>
        <taxon>Fusarium</taxon>
        <taxon>Fusarium solani species complex</taxon>
    </lineage>
</organism>
<reference evidence="1" key="1">
    <citation type="submission" date="2022-09" db="EMBL/GenBank/DDBJ databases">
        <title>Fusarium specimens isolated from Avocado Roots.</title>
        <authorList>
            <person name="Stajich J."/>
            <person name="Roper C."/>
            <person name="Heimlech-Rivalta G."/>
        </authorList>
    </citation>
    <scope>NUCLEOTIDE SEQUENCE</scope>
    <source>
        <strain evidence="1">A02</strain>
    </source>
</reference>
<feature type="non-terminal residue" evidence="1">
    <location>
        <position position="95"/>
    </location>
</feature>
<accession>A0A9W8UT72</accession>
<comment type="caution">
    <text evidence="1">The sequence shown here is derived from an EMBL/GenBank/DDBJ whole genome shotgun (WGS) entry which is preliminary data.</text>
</comment>
<evidence type="ECO:0000313" key="2">
    <source>
        <dbReference type="Proteomes" id="UP001152087"/>
    </source>
</evidence>
<name>A0A9W8UT72_9HYPO</name>
<dbReference type="AlphaFoldDB" id="A0A9W8UT72"/>
<evidence type="ECO:0000313" key="1">
    <source>
        <dbReference type="EMBL" id="KAJ4176899.1"/>
    </source>
</evidence>
<proteinExistence type="predicted"/>
<dbReference type="EMBL" id="JAOQAV010000142">
    <property type="protein sequence ID" value="KAJ4176899.1"/>
    <property type="molecule type" value="Genomic_DNA"/>
</dbReference>
<dbReference type="Proteomes" id="UP001152087">
    <property type="component" value="Unassembled WGS sequence"/>
</dbReference>
<sequence>MFLYACARGYDQDDPAHRQHAIQSCNFDHGDEFLNIIGKRLDKTLRHYMKMAKAHGLNVDLFNAPADTCQWLVDRKSSMDVEMTDLETIEKNPIP</sequence>
<gene>
    <name evidence="1" type="ORF">NW755_014167</name>
</gene>